<name>Q8CL14_YERPE</name>
<dbReference type="Proteomes" id="UP000002490">
    <property type="component" value="Chromosome"/>
</dbReference>
<gene>
    <name evidence="1" type="ordered locus">y2430</name>
</gene>
<dbReference type="EMBL" id="AE009952">
    <property type="protein sequence ID" value="AAM85988.1"/>
    <property type="molecule type" value="Genomic_DNA"/>
</dbReference>
<dbReference type="DNASU" id="1147377"/>
<dbReference type="KEGG" id="ypk:y2430"/>
<evidence type="ECO:0000313" key="1">
    <source>
        <dbReference type="EMBL" id="AAM85988.1"/>
    </source>
</evidence>
<reference evidence="1 2" key="1">
    <citation type="journal article" date="2002" name="J. Bacteriol.">
        <title>Genome sequence of Yersinia pestis KIM.</title>
        <authorList>
            <person name="Deng W."/>
            <person name="Burland V."/>
            <person name="Plunkett G.III."/>
            <person name="Boutin A."/>
            <person name="Mayhew G.F."/>
            <person name="Liss P."/>
            <person name="Perna N.T."/>
            <person name="Rose D.J."/>
            <person name="Mau B."/>
            <person name="Zhou S."/>
            <person name="Schwartz D.C."/>
            <person name="Fetherston J.D."/>
            <person name="Lindler L.E."/>
            <person name="Brubaker R.R."/>
            <person name="Plana G.V."/>
            <person name="Straley S.C."/>
            <person name="McDonough K.A."/>
            <person name="Nilles M.L."/>
            <person name="Matson J.S."/>
            <person name="Blattner F.R."/>
            <person name="Perry R.D."/>
        </authorList>
    </citation>
    <scope>NUCLEOTIDE SEQUENCE [LARGE SCALE GENOMIC DNA]</scope>
    <source>
        <strain evidence="2">KIM10+ / Biovar Mediaevalis</strain>
    </source>
</reference>
<dbReference type="HOGENOM" id="CLU_1926788_0_0_6"/>
<protein>
    <submittedName>
        <fullName evidence="1">Uncharacterized protein</fullName>
    </submittedName>
</protein>
<sequence>MINIVDVQAAVAVHAAIFIAGHLTPSVQSPPRCTPPILITMTCSPSDGADQKRTRPARRVNQLSQSVFRLPILTRHNPLARSTSETMPIRIMLANRRLRPAIRIFMRPVCRLRARAACDGFCVRDGTKEMK</sequence>
<accession>Q8CL14</accession>
<dbReference type="AlphaFoldDB" id="Q8CL14"/>
<organism evidence="1 2">
    <name type="scientific">Yersinia pestis</name>
    <dbReference type="NCBI Taxonomy" id="632"/>
    <lineage>
        <taxon>Bacteria</taxon>
        <taxon>Pseudomonadati</taxon>
        <taxon>Pseudomonadota</taxon>
        <taxon>Gammaproteobacteria</taxon>
        <taxon>Enterobacterales</taxon>
        <taxon>Yersiniaceae</taxon>
        <taxon>Yersinia</taxon>
    </lineage>
</organism>
<evidence type="ECO:0000313" key="2">
    <source>
        <dbReference type="Proteomes" id="UP000002490"/>
    </source>
</evidence>
<proteinExistence type="predicted"/>